<evidence type="ECO:0000313" key="2">
    <source>
        <dbReference type="Proteomes" id="UP001329505"/>
    </source>
</evidence>
<comment type="caution">
    <text evidence="1">The sequence shown here is derived from an EMBL/GenBank/DDBJ whole genome shotgun (WGS) entry which is preliminary data.</text>
</comment>
<gene>
    <name evidence="1" type="ORF">V0R55_12485</name>
</gene>
<dbReference type="RefSeq" id="WP_232853490.1">
    <property type="nucleotide sequence ID" value="NZ_JAZDQQ010000009.1"/>
</dbReference>
<protein>
    <submittedName>
        <fullName evidence="1">Uncharacterized protein</fullName>
    </submittedName>
</protein>
<evidence type="ECO:0000313" key="1">
    <source>
        <dbReference type="EMBL" id="MEE1880981.1"/>
    </source>
</evidence>
<sequence>MLNLAVAEQDCVDQVEFQWVGLSENERRLIGCFRQMAERERHQVRRLIDQLAKHPDDAES</sequence>
<keyword evidence="2" id="KW-1185">Reference proteome</keyword>
<name>A0ABU7GRV6_9PSED</name>
<accession>A0ABU7GRV6</accession>
<organism evidence="1 2">
    <name type="scientific">Pseudomonas soli</name>
    <dbReference type="NCBI Taxonomy" id="1306993"/>
    <lineage>
        <taxon>Bacteria</taxon>
        <taxon>Pseudomonadati</taxon>
        <taxon>Pseudomonadota</taxon>
        <taxon>Gammaproteobacteria</taxon>
        <taxon>Pseudomonadales</taxon>
        <taxon>Pseudomonadaceae</taxon>
        <taxon>Pseudomonas</taxon>
    </lineage>
</organism>
<proteinExistence type="predicted"/>
<reference evidence="1 2" key="1">
    <citation type="submission" date="2024-01" db="EMBL/GenBank/DDBJ databases">
        <title>Unpublished Manusciprt.</title>
        <authorList>
            <person name="Duman M."/>
            <person name="Valdes E.G."/>
            <person name="Ajmi N."/>
            <person name="Altun S."/>
            <person name="Saticioglu I.B."/>
        </authorList>
    </citation>
    <scope>NUCLEOTIDE SEQUENCE [LARGE SCALE GENOMIC DNA]</scope>
    <source>
        <strain evidence="1 2">139P</strain>
    </source>
</reference>
<dbReference type="EMBL" id="JAZDQQ010000009">
    <property type="protein sequence ID" value="MEE1880981.1"/>
    <property type="molecule type" value="Genomic_DNA"/>
</dbReference>
<dbReference type="Proteomes" id="UP001329505">
    <property type="component" value="Unassembled WGS sequence"/>
</dbReference>